<feature type="region of interest" description="NMP" evidence="6">
    <location>
        <begin position="30"/>
        <end position="59"/>
    </location>
</feature>
<feature type="binding site" evidence="6">
    <location>
        <position position="175"/>
    </location>
    <ligand>
        <name>AMP</name>
        <dbReference type="ChEBI" id="CHEBI:456215"/>
    </ligand>
</feature>
<feature type="binding site" evidence="6">
    <location>
        <position position="36"/>
    </location>
    <ligand>
        <name>AMP</name>
        <dbReference type="ChEBI" id="CHEBI:456215"/>
    </ligand>
</feature>
<dbReference type="PANTHER" id="PTHR23359">
    <property type="entry name" value="NUCLEOTIDE KINASE"/>
    <property type="match status" value="1"/>
</dbReference>
<dbReference type="InterPro" id="IPR000850">
    <property type="entry name" value="Adenylat/UMP-CMP_kin"/>
</dbReference>
<feature type="binding site" evidence="6">
    <location>
        <position position="137"/>
    </location>
    <ligand>
        <name>Zn(2+)</name>
        <dbReference type="ChEBI" id="CHEBI:29105"/>
        <note>structural</note>
    </ligand>
</feature>
<feature type="binding site" evidence="6">
    <location>
        <position position="157"/>
    </location>
    <ligand>
        <name>Zn(2+)</name>
        <dbReference type="ChEBI" id="CHEBI:29105"/>
        <note>structural</note>
    </ligand>
</feature>
<evidence type="ECO:0000313" key="11">
    <source>
        <dbReference type="Proteomes" id="UP000070383"/>
    </source>
</evidence>
<comment type="caution">
    <text evidence="10">The sequence shown here is derived from an EMBL/GenBank/DDBJ whole genome shotgun (WGS) entry which is preliminary data.</text>
</comment>
<dbReference type="GO" id="GO:0005737">
    <property type="term" value="C:cytoplasm"/>
    <property type="evidence" value="ECO:0007669"/>
    <property type="project" value="UniProtKB-SubCell"/>
</dbReference>
<dbReference type="NCBIfam" id="NF001381">
    <property type="entry name" value="PRK00279.1-3"/>
    <property type="match status" value="1"/>
</dbReference>
<keyword evidence="6" id="KW-0862">Zinc</keyword>
<feature type="binding site" evidence="6">
    <location>
        <position position="134"/>
    </location>
    <ligand>
        <name>Zn(2+)</name>
        <dbReference type="ChEBI" id="CHEBI:29105"/>
        <note>structural</note>
    </ligand>
</feature>
<evidence type="ECO:0000256" key="8">
    <source>
        <dbReference type="RuleBase" id="RU003331"/>
    </source>
</evidence>
<name>A0A133KIS6_9FIRM</name>
<dbReference type="PATRIC" id="fig|33036.3.peg.95"/>
<dbReference type="InterPro" id="IPR027417">
    <property type="entry name" value="P-loop_NTPase"/>
</dbReference>
<keyword evidence="6" id="KW-0963">Cytoplasm</keyword>
<accession>A0A133KIS6</accession>
<feature type="binding site" evidence="6">
    <location>
        <begin position="10"/>
        <end position="15"/>
    </location>
    <ligand>
        <name>ATP</name>
        <dbReference type="ChEBI" id="CHEBI:30616"/>
    </ligand>
</feature>
<feature type="binding site" evidence="6">
    <location>
        <position position="31"/>
    </location>
    <ligand>
        <name>AMP</name>
        <dbReference type="ChEBI" id="CHEBI:456215"/>
    </ligand>
</feature>
<feature type="binding site" evidence="6">
    <location>
        <position position="96"/>
    </location>
    <ligand>
        <name>AMP</name>
        <dbReference type="ChEBI" id="CHEBI:456215"/>
    </ligand>
</feature>
<keyword evidence="6" id="KW-0479">Metal-binding</keyword>
<dbReference type="NCBIfam" id="NF001380">
    <property type="entry name" value="PRK00279.1-2"/>
    <property type="match status" value="1"/>
</dbReference>
<dbReference type="STRING" id="33036.HMPREF3200_00092"/>
<dbReference type="PRINTS" id="PR00094">
    <property type="entry name" value="ADENYLTKNASE"/>
</dbReference>
<comment type="pathway">
    <text evidence="6">Purine metabolism; AMP biosynthesis via salvage pathway; AMP from ADP: step 1/1.</text>
</comment>
<feature type="binding site" evidence="6">
    <location>
        <position position="164"/>
    </location>
    <ligand>
        <name>AMP</name>
        <dbReference type="ChEBI" id="CHEBI:456215"/>
    </ligand>
</feature>
<protein>
    <recommendedName>
        <fullName evidence="6 8">Adenylate kinase</fullName>
        <shortName evidence="6">AK</shortName>
        <ecNumber evidence="6 8">2.7.4.3</ecNumber>
    </recommendedName>
    <alternativeName>
        <fullName evidence="6">ATP-AMP transphosphorylase</fullName>
    </alternativeName>
    <alternativeName>
        <fullName evidence="6">ATP:AMP phosphotransferase</fullName>
    </alternativeName>
    <alternativeName>
        <fullName evidence="6">Adenylate monophosphate kinase</fullName>
    </alternativeName>
</protein>
<dbReference type="EC" id="2.7.4.3" evidence="6 8"/>
<keyword evidence="4 6" id="KW-0418">Kinase</keyword>
<keyword evidence="2 6" id="KW-0545">Nucleotide biosynthesis</keyword>
<dbReference type="UniPathway" id="UPA00588">
    <property type="reaction ID" value="UER00649"/>
</dbReference>
<comment type="domain">
    <text evidence="6">Consists of three domains, a large central CORE domain and two small peripheral domains, NMPbind and LID, which undergo movements during catalysis. The LID domain closes over the site of phosphoryl transfer upon ATP binding. Assembling and dissambling the active center during each catalytic cycle provides an effective means to prevent ATP hydrolysis. Some bacteria have evolved a zinc-coordinating structure that stabilizes the LID domain.</text>
</comment>
<evidence type="ECO:0000256" key="3">
    <source>
        <dbReference type="ARBA" id="ARBA00022741"/>
    </source>
</evidence>
<dbReference type="Pfam" id="PF05191">
    <property type="entry name" value="ADK_lid"/>
    <property type="match status" value="1"/>
</dbReference>
<comment type="subunit">
    <text evidence="6 8">Monomer.</text>
</comment>
<dbReference type="EMBL" id="LRPM01000003">
    <property type="protein sequence ID" value="KWZ79364.1"/>
    <property type="molecule type" value="Genomic_DNA"/>
</dbReference>
<comment type="subcellular location">
    <subcellularLocation>
        <location evidence="6 8">Cytoplasm</location>
    </subcellularLocation>
</comment>
<dbReference type="GO" id="GO:0004017">
    <property type="term" value="F:AMP kinase activity"/>
    <property type="evidence" value="ECO:0007669"/>
    <property type="project" value="UniProtKB-UniRule"/>
</dbReference>
<dbReference type="Gene3D" id="3.40.50.300">
    <property type="entry name" value="P-loop containing nucleotide triphosphate hydrolases"/>
    <property type="match status" value="1"/>
</dbReference>
<comment type="catalytic activity">
    <reaction evidence="6 8">
        <text>AMP + ATP = 2 ADP</text>
        <dbReference type="Rhea" id="RHEA:12973"/>
        <dbReference type="ChEBI" id="CHEBI:30616"/>
        <dbReference type="ChEBI" id="CHEBI:456215"/>
        <dbReference type="ChEBI" id="CHEBI:456216"/>
        <dbReference type="EC" id="2.7.4.3"/>
    </reaction>
</comment>
<evidence type="ECO:0000256" key="6">
    <source>
        <dbReference type="HAMAP-Rule" id="MF_00235"/>
    </source>
</evidence>
<dbReference type="InterPro" id="IPR033690">
    <property type="entry name" value="Adenylat_kinase_CS"/>
</dbReference>
<dbReference type="SUPFAM" id="SSF52540">
    <property type="entry name" value="P-loop containing nucleoside triphosphate hydrolases"/>
    <property type="match status" value="1"/>
</dbReference>
<sequence>MNIILLGPPGAGKGTLANKIIEKKGAVQIATGDIFRYNISNKTELGLKAKSYMDRGDLVPDELTIDLVWDAFDKHKDESKEGRIILFDGFPRNLDQAKALDQGMIERNQKIDHVVYFDVAEEILIERIAGRRVCTNCGATYHIHNNPPKKEDICDKCGQELIQRDDDNEKTVKNRIDVYNAHTSVLIDYFNEKGILFSIDGTNSPDEVFEEFLDKLGE</sequence>
<dbReference type="AlphaFoldDB" id="A0A133KIS6"/>
<keyword evidence="11" id="KW-1185">Reference proteome</keyword>
<keyword evidence="5 6" id="KW-0067">ATP-binding</keyword>
<dbReference type="RefSeq" id="WP_060928839.1">
    <property type="nucleotide sequence ID" value="NZ_CAMPUE010000012.1"/>
</dbReference>
<feature type="binding site" evidence="6">
    <location>
        <begin position="89"/>
        <end position="92"/>
    </location>
    <ligand>
        <name>AMP</name>
        <dbReference type="ChEBI" id="CHEBI:456215"/>
    </ligand>
</feature>
<feature type="region of interest" description="LID" evidence="6">
    <location>
        <begin position="130"/>
        <end position="167"/>
    </location>
</feature>
<dbReference type="Pfam" id="PF00406">
    <property type="entry name" value="ADK"/>
    <property type="match status" value="1"/>
</dbReference>
<feature type="binding site" evidence="6">
    <location>
        <position position="203"/>
    </location>
    <ligand>
        <name>ATP</name>
        <dbReference type="ChEBI" id="CHEBI:30616"/>
    </ligand>
</feature>
<dbReference type="CDD" id="cd01428">
    <property type="entry name" value="ADK"/>
    <property type="match status" value="1"/>
</dbReference>
<gene>
    <name evidence="6" type="primary">adk</name>
    <name evidence="10" type="ORF">HMPREF3200_00092</name>
</gene>
<dbReference type="NCBIfam" id="TIGR01351">
    <property type="entry name" value="adk"/>
    <property type="match status" value="1"/>
</dbReference>
<dbReference type="PROSITE" id="PS00113">
    <property type="entry name" value="ADENYLATE_KINASE"/>
    <property type="match status" value="1"/>
</dbReference>
<reference evidence="11" key="1">
    <citation type="submission" date="2016-01" db="EMBL/GenBank/DDBJ databases">
        <authorList>
            <person name="Mitreva M."/>
            <person name="Pepin K.H."/>
            <person name="Mihindukulasuriya K.A."/>
            <person name="Fulton R."/>
            <person name="Fronick C."/>
            <person name="O'Laughlin M."/>
            <person name="Miner T."/>
            <person name="Herter B."/>
            <person name="Rosa B.A."/>
            <person name="Cordes M."/>
            <person name="Tomlinson C."/>
            <person name="Wollam A."/>
            <person name="Palsikar V.B."/>
            <person name="Mardis E.R."/>
            <person name="Wilson R.K."/>
        </authorList>
    </citation>
    <scope>NUCLEOTIDE SEQUENCE [LARGE SCALE GENOMIC DNA]</scope>
    <source>
        <strain evidence="11">MJR8151</strain>
    </source>
</reference>
<keyword evidence="1 6" id="KW-0808">Transferase</keyword>
<feature type="binding site" evidence="6">
    <location>
        <position position="131"/>
    </location>
    <ligand>
        <name>ATP</name>
        <dbReference type="ChEBI" id="CHEBI:30616"/>
    </ligand>
</feature>
<feature type="binding site" evidence="6">
    <location>
        <position position="154"/>
    </location>
    <ligand>
        <name>Zn(2+)</name>
        <dbReference type="ChEBI" id="CHEBI:29105"/>
        <note>structural</note>
    </ligand>
</feature>
<dbReference type="InterPro" id="IPR007862">
    <property type="entry name" value="Adenylate_kinase_lid-dom"/>
</dbReference>
<comment type="similarity">
    <text evidence="6 7">Belongs to the adenylate kinase family.</text>
</comment>
<proteinExistence type="inferred from homology"/>
<evidence type="ECO:0000256" key="4">
    <source>
        <dbReference type="ARBA" id="ARBA00022777"/>
    </source>
</evidence>
<dbReference type="NCBIfam" id="NF011100">
    <property type="entry name" value="PRK14527.1"/>
    <property type="match status" value="1"/>
</dbReference>
<dbReference type="GO" id="GO:0044209">
    <property type="term" value="P:AMP salvage"/>
    <property type="evidence" value="ECO:0007669"/>
    <property type="project" value="UniProtKB-UniRule"/>
</dbReference>
<comment type="function">
    <text evidence="6">Catalyzes the reversible transfer of the terminal phosphate group between ATP and AMP. Plays an important role in cellular energy homeostasis and in adenine nucleotide metabolism.</text>
</comment>
<evidence type="ECO:0000256" key="1">
    <source>
        <dbReference type="ARBA" id="ARBA00022679"/>
    </source>
</evidence>
<evidence type="ECO:0000313" key="10">
    <source>
        <dbReference type="EMBL" id="KWZ79364.1"/>
    </source>
</evidence>
<dbReference type="HAMAP" id="MF_00235">
    <property type="entry name" value="Adenylate_kinase_Adk"/>
    <property type="match status" value="1"/>
</dbReference>
<evidence type="ECO:0000256" key="5">
    <source>
        <dbReference type="ARBA" id="ARBA00022840"/>
    </source>
</evidence>
<evidence type="ECO:0000256" key="2">
    <source>
        <dbReference type="ARBA" id="ARBA00022727"/>
    </source>
</evidence>
<keyword evidence="3 6" id="KW-0547">Nucleotide-binding</keyword>
<dbReference type="GO" id="GO:0005524">
    <property type="term" value="F:ATP binding"/>
    <property type="evidence" value="ECO:0007669"/>
    <property type="project" value="UniProtKB-UniRule"/>
</dbReference>
<feature type="binding site" evidence="6">
    <location>
        <begin position="140"/>
        <end position="141"/>
    </location>
    <ligand>
        <name>ATP</name>
        <dbReference type="ChEBI" id="CHEBI:30616"/>
    </ligand>
</feature>
<dbReference type="Proteomes" id="UP000070383">
    <property type="component" value="Unassembled WGS sequence"/>
</dbReference>
<dbReference type="FunFam" id="3.40.50.300:FF:000106">
    <property type="entry name" value="Adenylate kinase mitochondrial"/>
    <property type="match status" value="1"/>
</dbReference>
<feature type="domain" description="Adenylate kinase active site lid" evidence="9">
    <location>
        <begin position="131"/>
        <end position="166"/>
    </location>
</feature>
<feature type="binding site" evidence="6">
    <location>
        <begin position="57"/>
        <end position="59"/>
    </location>
    <ligand>
        <name>AMP</name>
        <dbReference type="ChEBI" id="CHEBI:456215"/>
    </ligand>
</feature>
<dbReference type="InterPro" id="IPR006259">
    <property type="entry name" value="Adenyl_kin_sub"/>
</dbReference>
<evidence type="ECO:0000259" key="9">
    <source>
        <dbReference type="Pfam" id="PF05191"/>
    </source>
</evidence>
<dbReference type="OrthoDB" id="9805030at2"/>
<evidence type="ECO:0000256" key="7">
    <source>
        <dbReference type="RuleBase" id="RU003330"/>
    </source>
</evidence>
<dbReference type="GO" id="GO:0008270">
    <property type="term" value="F:zinc ion binding"/>
    <property type="evidence" value="ECO:0007669"/>
    <property type="project" value="UniProtKB-UniRule"/>
</dbReference>
<organism evidence="10 11">
    <name type="scientific">Anaerococcus tetradius</name>
    <dbReference type="NCBI Taxonomy" id="33036"/>
    <lineage>
        <taxon>Bacteria</taxon>
        <taxon>Bacillati</taxon>
        <taxon>Bacillota</taxon>
        <taxon>Tissierellia</taxon>
        <taxon>Tissierellales</taxon>
        <taxon>Peptoniphilaceae</taxon>
        <taxon>Anaerococcus</taxon>
    </lineage>
</organism>